<proteinExistence type="predicted"/>
<evidence type="ECO:0000313" key="1">
    <source>
        <dbReference type="EMBL" id="PRH40445.1"/>
    </source>
</evidence>
<gene>
    <name evidence="1" type="ORF">C6T65_20930</name>
</gene>
<dbReference type="AlphaFoldDB" id="A0AA44XYE9"/>
<organism evidence="1 2">
    <name type="scientific">Burkholderia vietnamiensis</name>
    <dbReference type="NCBI Taxonomy" id="60552"/>
    <lineage>
        <taxon>Bacteria</taxon>
        <taxon>Pseudomonadati</taxon>
        <taxon>Pseudomonadota</taxon>
        <taxon>Betaproteobacteria</taxon>
        <taxon>Burkholderiales</taxon>
        <taxon>Burkholderiaceae</taxon>
        <taxon>Burkholderia</taxon>
        <taxon>Burkholderia cepacia complex</taxon>
    </lineage>
</organism>
<protein>
    <submittedName>
        <fullName evidence="1">Uncharacterized protein</fullName>
    </submittedName>
</protein>
<reference evidence="1 2" key="1">
    <citation type="submission" date="2018-03" db="EMBL/GenBank/DDBJ databases">
        <authorList>
            <person name="Nguyen K."/>
            <person name="Fouts D."/>
            <person name="Sutton G."/>
        </authorList>
    </citation>
    <scope>NUCLEOTIDE SEQUENCE [LARGE SCALE GENOMIC DNA]</scope>
    <source>
        <strain evidence="1 2">AU3578</strain>
    </source>
</reference>
<comment type="caution">
    <text evidence="1">The sequence shown here is derived from an EMBL/GenBank/DDBJ whole genome shotgun (WGS) entry which is preliminary data.</text>
</comment>
<accession>A0AA44XYE9</accession>
<dbReference type="EMBL" id="PVHK01000154">
    <property type="protein sequence ID" value="PRH40445.1"/>
    <property type="molecule type" value="Genomic_DNA"/>
</dbReference>
<name>A0AA44XYE9_BURVI</name>
<evidence type="ECO:0000313" key="2">
    <source>
        <dbReference type="Proteomes" id="UP000237632"/>
    </source>
</evidence>
<dbReference type="Proteomes" id="UP000237632">
    <property type="component" value="Unassembled WGS sequence"/>
</dbReference>
<sequence length="60" mass="6352">MRIGGGAFPAIPSFRQDSRHIGIKGAIWAHLESPTRGRIGSVGLPEPAGAAVFFTFTQLC</sequence>